<comment type="caution">
    <text evidence="4">The sequence shown here is derived from an EMBL/GenBank/DDBJ whole genome shotgun (WGS) entry which is preliminary data.</text>
</comment>
<dbReference type="PANTHER" id="PTHR46740">
    <property type="entry name" value="PROTEIN DYAD"/>
    <property type="match status" value="1"/>
</dbReference>
<dbReference type="Pfam" id="PF25874">
    <property type="entry name" value="WHD_plant_repro"/>
    <property type="match status" value="1"/>
</dbReference>
<proteinExistence type="predicted"/>
<gene>
    <name evidence="4" type="ORF">ACJIZ3_009392</name>
</gene>
<feature type="coiled-coil region" evidence="1">
    <location>
        <begin position="423"/>
        <end position="457"/>
    </location>
</feature>
<reference evidence="4 5" key="1">
    <citation type="submission" date="2024-12" db="EMBL/GenBank/DDBJ databases">
        <title>The unique morphological basis and parallel evolutionary history of personate flowers in Penstemon.</title>
        <authorList>
            <person name="Depatie T.H."/>
            <person name="Wessinger C.A."/>
        </authorList>
    </citation>
    <scope>NUCLEOTIDE SEQUENCE [LARGE SCALE GENOMIC DNA]</scope>
    <source>
        <strain evidence="4">WTNN_2</strain>
        <tissue evidence="4">Leaf</tissue>
    </source>
</reference>
<dbReference type="PANTHER" id="PTHR46740:SF2">
    <property type="entry name" value="PROTEIN DYAD"/>
    <property type="match status" value="1"/>
</dbReference>
<keyword evidence="5" id="KW-1185">Reference proteome</keyword>
<sequence>MMNHIEVGYVYEIDHIYLPPRTPAQLRSIRVAMVCEKTEMNVVVRYPSMDSLRALFSYRTEYPDLDEKFVMGKALASKLLFRLVPPEILSEQKSLQGFWLISDSLKYIGDLISEKHDLGGCFSELKCNGMVRWGIRRQVRYLGRHRESDDIGTKNIYVQNSSSNLVNGVEKGHMNLLGDDCDVKESESEEEEEEVGDDDDDGDGINGEKKVKEEDEDEEEEEEEEEEDEYEEKKILKSNKNLKRKRYFFRNSANRKKPKKENQNKKRNKNKNRTRFNEALVVLKNPEHRWSSGRYNLAEQNLLEVMKAKGATAEKPILRPKLRAEARKRIGDTGLLDHLLKHIAGKIAPGGEQRFRRRHNADGAMEYWLESAELVNIRNDVGITDPYWVPPPGWTPGDSPTQDPLCAKELKLLKDDVLVIKRELELGVTRKQLEEEIAKLRREVDELSSELSLKKRQQEENQLIAVISSPCEITQKFDHFAHSLTSSKIDPPVPLEKYKEQLLVISDFVKEMKVLNPKRARSDNSTLMVPEKKQVYKQQQEVQAFIAAGNERTEFQNKSLENAASIEQKSNLQTTGDFSMAKHGKKQQQQQQRCNQLKWCSKFKLLYRCWKLVGSV</sequence>
<organism evidence="4 5">
    <name type="scientific">Penstemon smallii</name>
    <dbReference type="NCBI Taxonomy" id="265156"/>
    <lineage>
        <taxon>Eukaryota</taxon>
        <taxon>Viridiplantae</taxon>
        <taxon>Streptophyta</taxon>
        <taxon>Embryophyta</taxon>
        <taxon>Tracheophyta</taxon>
        <taxon>Spermatophyta</taxon>
        <taxon>Magnoliopsida</taxon>
        <taxon>eudicotyledons</taxon>
        <taxon>Gunneridae</taxon>
        <taxon>Pentapetalae</taxon>
        <taxon>asterids</taxon>
        <taxon>lamiids</taxon>
        <taxon>Lamiales</taxon>
        <taxon>Plantaginaceae</taxon>
        <taxon>Cheloneae</taxon>
        <taxon>Penstemon</taxon>
    </lineage>
</organism>
<dbReference type="Proteomes" id="UP001634393">
    <property type="component" value="Unassembled WGS sequence"/>
</dbReference>
<keyword evidence="1" id="KW-0175">Coiled coil</keyword>
<dbReference type="AlphaFoldDB" id="A0ABD3TDH7"/>
<dbReference type="EMBL" id="JBJXBP010000004">
    <property type="protein sequence ID" value="KAL3834656.1"/>
    <property type="molecule type" value="Genomic_DNA"/>
</dbReference>
<feature type="domain" description="PTC1-like winged helix-turn-helix" evidence="3">
    <location>
        <begin position="289"/>
        <end position="371"/>
    </location>
</feature>
<feature type="compositionally biased region" description="Basic residues" evidence="2">
    <location>
        <begin position="236"/>
        <end position="274"/>
    </location>
</feature>
<evidence type="ECO:0000313" key="4">
    <source>
        <dbReference type="EMBL" id="KAL3834656.1"/>
    </source>
</evidence>
<feature type="compositionally biased region" description="Acidic residues" evidence="2">
    <location>
        <begin position="187"/>
        <end position="203"/>
    </location>
</feature>
<protein>
    <recommendedName>
        <fullName evidence="3">PTC1-like winged helix-turn-helix domain-containing protein</fullName>
    </recommendedName>
</protein>
<evidence type="ECO:0000256" key="1">
    <source>
        <dbReference type="SAM" id="Coils"/>
    </source>
</evidence>
<evidence type="ECO:0000313" key="5">
    <source>
        <dbReference type="Proteomes" id="UP001634393"/>
    </source>
</evidence>
<name>A0ABD3TDH7_9LAMI</name>
<dbReference type="InterPro" id="IPR044221">
    <property type="entry name" value="DYAD/AMEIOTIC1"/>
</dbReference>
<feature type="compositionally biased region" description="Acidic residues" evidence="2">
    <location>
        <begin position="214"/>
        <end position="230"/>
    </location>
</feature>
<feature type="region of interest" description="Disordered" evidence="2">
    <location>
        <begin position="176"/>
        <end position="274"/>
    </location>
</feature>
<accession>A0ABD3TDH7</accession>
<evidence type="ECO:0000256" key="2">
    <source>
        <dbReference type="SAM" id="MobiDB-lite"/>
    </source>
</evidence>
<evidence type="ECO:0000259" key="3">
    <source>
        <dbReference type="Pfam" id="PF25874"/>
    </source>
</evidence>
<dbReference type="InterPro" id="IPR059080">
    <property type="entry name" value="WHD_PTC1"/>
</dbReference>